<evidence type="ECO:0000313" key="2">
    <source>
        <dbReference type="Proteomes" id="UP000326464"/>
    </source>
</evidence>
<protein>
    <submittedName>
        <fullName evidence="1">Uncharacterized protein</fullName>
    </submittedName>
</protein>
<sequence length="451" mass="46881">MGFDTSGLDDWALTADLDAAAAEIATAGTAVSAAVDGLATTWSGLSASYSAPEQVDVLAVFSSITPHGDVLELAAAQAKTALTAFADTVRQLEARRSALLGEAAAFEADPPRVDPADPDSDVDQMQQGLLQHDITALAQDYDDAVLACVAALNGIDGTTDDTVSTLSGPEVGLVVAGGTNYSGTYTFKRVDITAYRQVPMPWQDFRFTPLDPNLPLTPAEIAGNRYLTIDGRDVHIGSPDHPDYGRTVSEAYTRNGFVPAVDWRPSVNQRLYDTSAAYRARVDANPSNWRIPDPAAPRPTFGELPNGLKGIRIGGGVLAVGMAGLTIADERGKAYDRLLVEHPEMSEADRSARATELGVVRGGAKTAFDVGAGMTGAAVGTMIGGPVGTVIGFGVGMGISYLADQELPDWLGGESVKDAVADGAEAAYDAGKEVVSDIGGAISDGWDSVFG</sequence>
<dbReference type="RefSeq" id="WP_152812213.1">
    <property type="nucleotide sequence ID" value="NZ_VJXX01000001.1"/>
</dbReference>
<dbReference type="OrthoDB" id="4942255at2"/>
<organism evidence="1 2">
    <name type="scientific">Arthrobacter bussei</name>
    <dbReference type="NCBI Taxonomy" id="2594179"/>
    <lineage>
        <taxon>Bacteria</taxon>
        <taxon>Bacillati</taxon>
        <taxon>Actinomycetota</taxon>
        <taxon>Actinomycetes</taxon>
        <taxon>Micrococcales</taxon>
        <taxon>Micrococcaceae</taxon>
        <taxon>Arthrobacter</taxon>
    </lineage>
</organism>
<evidence type="ECO:0000313" key="1">
    <source>
        <dbReference type="EMBL" id="MPY09703.1"/>
    </source>
</evidence>
<comment type="caution">
    <text evidence="1">The sequence shown here is derived from an EMBL/GenBank/DDBJ whole genome shotgun (WGS) entry which is preliminary data.</text>
</comment>
<gene>
    <name evidence="1" type="ORF">FNH21_03035</name>
</gene>
<reference evidence="2" key="1">
    <citation type="submission" date="2019-07" db="EMBL/GenBank/DDBJ databases">
        <title>Arthrobacter KR32 sp. nov., isolated from mountain cheese made of cows milk.</title>
        <authorList>
            <person name="Flegler A."/>
        </authorList>
    </citation>
    <scope>NUCLEOTIDE SEQUENCE [LARGE SCALE GENOMIC DNA]</scope>
    <source>
        <strain evidence="2">KR32</strain>
    </source>
</reference>
<keyword evidence="2" id="KW-1185">Reference proteome</keyword>
<proteinExistence type="predicted"/>
<dbReference type="EMBL" id="VJXX01000001">
    <property type="protein sequence ID" value="MPY09703.1"/>
    <property type="molecule type" value="Genomic_DNA"/>
</dbReference>
<name>A0A7X1NN24_9MICC</name>
<dbReference type="AlphaFoldDB" id="A0A7X1NN24"/>
<accession>A0A7X1NN24</accession>
<dbReference type="Proteomes" id="UP000326464">
    <property type="component" value="Unassembled WGS sequence"/>
</dbReference>